<dbReference type="STRING" id="644358.A0A0C4EC39"/>
<feature type="region of interest" description="Disordered" evidence="3">
    <location>
        <begin position="155"/>
        <end position="193"/>
    </location>
</feature>
<name>A0A0C4EC39_MAGP6</name>
<evidence type="ECO:0000256" key="2">
    <source>
        <dbReference type="ARBA" id="ARBA00023002"/>
    </source>
</evidence>
<proteinExistence type="inferred from homology"/>
<dbReference type="SUPFAM" id="SSF50129">
    <property type="entry name" value="GroES-like"/>
    <property type="match status" value="1"/>
</dbReference>
<dbReference type="GO" id="GO:0016651">
    <property type="term" value="F:oxidoreductase activity, acting on NAD(P)H"/>
    <property type="evidence" value="ECO:0007669"/>
    <property type="project" value="InterPro"/>
</dbReference>
<reference evidence="4" key="2">
    <citation type="submission" date="2010-05" db="EMBL/GenBank/DDBJ databases">
        <title>The Genome Sequence of Magnaporthe poae strain ATCC 64411.</title>
        <authorList>
            <consortium name="The Broad Institute Genome Sequencing Platform"/>
            <consortium name="Broad Institute Genome Sequencing Center for Infectious Disease"/>
            <person name="Ma L.-J."/>
            <person name="Dead R."/>
            <person name="Young S."/>
            <person name="Zeng Q."/>
            <person name="Koehrsen M."/>
            <person name="Alvarado L."/>
            <person name="Berlin A."/>
            <person name="Chapman S.B."/>
            <person name="Chen Z."/>
            <person name="Freedman E."/>
            <person name="Gellesch M."/>
            <person name="Goldberg J."/>
            <person name="Griggs A."/>
            <person name="Gujja S."/>
            <person name="Heilman E.R."/>
            <person name="Heiman D."/>
            <person name="Hepburn T."/>
            <person name="Howarth C."/>
            <person name="Jen D."/>
            <person name="Larson L."/>
            <person name="Mehta T."/>
            <person name="Neiman D."/>
            <person name="Pearson M."/>
            <person name="Roberts A."/>
            <person name="Saif S."/>
            <person name="Shea T."/>
            <person name="Shenoy N."/>
            <person name="Sisk P."/>
            <person name="Stolte C."/>
            <person name="Sykes S."/>
            <person name="Walk T."/>
            <person name="White J."/>
            <person name="Yandava C."/>
            <person name="Haas B."/>
            <person name="Nusbaum C."/>
            <person name="Birren B."/>
        </authorList>
    </citation>
    <scope>NUCLEOTIDE SEQUENCE</scope>
    <source>
        <strain evidence="4">ATCC 64411</strain>
    </source>
</reference>
<dbReference type="EnsemblFungi" id="MAPG_10253T0">
    <property type="protein sequence ID" value="MAPG_10253T0"/>
    <property type="gene ID" value="MAPG_10253"/>
</dbReference>
<dbReference type="EMBL" id="ADBL01002295">
    <property type="status" value="NOT_ANNOTATED_CDS"/>
    <property type="molecule type" value="Genomic_DNA"/>
</dbReference>
<dbReference type="AlphaFoldDB" id="A0A0C4EC39"/>
<dbReference type="OrthoDB" id="48317at2759"/>
<sequence>MDQQQWQKALVSMADHTIGLVQDAPVPQVTGDNAIVKVKAVAVNLVDAKMVGHYVTPGATASTSPAWSWRWAPRPRTSTGRSATACPDQDGLRWAVDCISNTASMQFCYQAISRLGGRYVALEPYSEAVAQTRKIINPDFVFNLNILGEARAPLQAREPGGAEVWPRDGGPRQPTAGEGVDPDARFAGAQRRA</sequence>
<reference evidence="5" key="4">
    <citation type="journal article" date="2015" name="G3 (Bethesda)">
        <title>Genome sequences of three phytopathogenic species of the Magnaporthaceae family of fungi.</title>
        <authorList>
            <person name="Okagaki L.H."/>
            <person name="Nunes C.C."/>
            <person name="Sailsbery J."/>
            <person name="Clay B."/>
            <person name="Brown D."/>
            <person name="John T."/>
            <person name="Oh Y."/>
            <person name="Young N."/>
            <person name="Fitzgerald M."/>
            <person name="Haas B.J."/>
            <person name="Zeng Q."/>
            <person name="Young S."/>
            <person name="Adiconis X."/>
            <person name="Fan L."/>
            <person name="Levin J.Z."/>
            <person name="Mitchell T.K."/>
            <person name="Okubara P.A."/>
            <person name="Farman M.L."/>
            <person name="Kohn L.M."/>
            <person name="Birren B."/>
            <person name="Ma L.-J."/>
            <person name="Dean R.A."/>
        </authorList>
    </citation>
    <scope>NUCLEOTIDE SEQUENCE</scope>
    <source>
        <strain evidence="5">ATCC 64411 / 73-15</strain>
    </source>
</reference>
<gene>
    <name evidence="4" type="ORF">MAPG_10253</name>
</gene>
<dbReference type="InterPro" id="IPR047122">
    <property type="entry name" value="Trans-enoyl_RdTase-like"/>
</dbReference>
<dbReference type="Gene3D" id="3.90.180.10">
    <property type="entry name" value="Medium-chain alcohol dehydrogenases, catalytic domain"/>
    <property type="match status" value="1"/>
</dbReference>
<keyword evidence="2" id="KW-0560">Oxidoreductase</keyword>
<dbReference type="Proteomes" id="UP000011715">
    <property type="component" value="Unassembled WGS sequence"/>
</dbReference>
<reference evidence="5" key="5">
    <citation type="submission" date="2015-06" db="UniProtKB">
        <authorList>
            <consortium name="EnsemblFungi"/>
        </authorList>
    </citation>
    <scope>IDENTIFICATION</scope>
    <source>
        <strain evidence="5">ATCC 64411</strain>
    </source>
</reference>
<dbReference type="InterPro" id="IPR011032">
    <property type="entry name" value="GroES-like_sf"/>
</dbReference>
<accession>A0A0C4EC39</accession>
<evidence type="ECO:0000313" key="4">
    <source>
        <dbReference type="EMBL" id="KLU90399.1"/>
    </source>
</evidence>
<dbReference type="PANTHER" id="PTHR45348">
    <property type="entry name" value="HYPOTHETICAL OXIDOREDUCTASE (EUROFUNG)"/>
    <property type="match status" value="1"/>
</dbReference>
<reference evidence="6" key="1">
    <citation type="submission" date="2010-05" db="EMBL/GenBank/DDBJ databases">
        <title>The genome sequence of Magnaporthe poae strain ATCC 64411.</title>
        <authorList>
            <person name="Ma L.-J."/>
            <person name="Dead R."/>
            <person name="Young S."/>
            <person name="Zeng Q."/>
            <person name="Koehrsen M."/>
            <person name="Alvarado L."/>
            <person name="Berlin A."/>
            <person name="Chapman S.B."/>
            <person name="Chen Z."/>
            <person name="Freedman E."/>
            <person name="Gellesch M."/>
            <person name="Goldberg J."/>
            <person name="Griggs A."/>
            <person name="Gujja S."/>
            <person name="Heilman E.R."/>
            <person name="Heiman D."/>
            <person name="Hepburn T."/>
            <person name="Howarth C."/>
            <person name="Jen D."/>
            <person name="Larson L."/>
            <person name="Mehta T."/>
            <person name="Neiman D."/>
            <person name="Pearson M."/>
            <person name="Roberts A."/>
            <person name="Saif S."/>
            <person name="Shea T."/>
            <person name="Shenoy N."/>
            <person name="Sisk P."/>
            <person name="Stolte C."/>
            <person name="Sykes S."/>
            <person name="Walk T."/>
            <person name="White J."/>
            <person name="Yandava C."/>
            <person name="Haas B."/>
            <person name="Nusbaum C."/>
            <person name="Birren B."/>
        </authorList>
    </citation>
    <scope>NUCLEOTIDE SEQUENCE [LARGE SCALE GENOMIC DNA]</scope>
    <source>
        <strain evidence="6">ATCC 64411 / 73-15</strain>
    </source>
</reference>
<dbReference type="EMBL" id="GL876975">
    <property type="protein sequence ID" value="KLU90399.1"/>
    <property type="molecule type" value="Genomic_DNA"/>
</dbReference>
<protein>
    <submittedName>
        <fullName evidence="4 5">Uncharacterized protein</fullName>
    </submittedName>
</protein>
<reference evidence="4" key="3">
    <citation type="submission" date="2011-03" db="EMBL/GenBank/DDBJ databases">
        <title>Annotation of Magnaporthe poae ATCC 64411.</title>
        <authorList>
            <person name="Ma L.-J."/>
            <person name="Dead R."/>
            <person name="Young S.K."/>
            <person name="Zeng Q."/>
            <person name="Gargeya S."/>
            <person name="Fitzgerald M."/>
            <person name="Haas B."/>
            <person name="Abouelleil A."/>
            <person name="Alvarado L."/>
            <person name="Arachchi H.M."/>
            <person name="Berlin A."/>
            <person name="Brown A."/>
            <person name="Chapman S.B."/>
            <person name="Chen Z."/>
            <person name="Dunbar C."/>
            <person name="Freedman E."/>
            <person name="Gearin G."/>
            <person name="Gellesch M."/>
            <person name="Goldberg J."/>
            <person name="Griggs A."/>
            <person name="Gujja S."/>
            <person name="Heiman D."/>
            <person name="Howarth C."/>
            <person name="Larson L."/>
            <person name="Lui A."/>
            <person name="MacDonald P.J.P."/>
            <person name="Mehta T."/>
            <person name="Montmayeur A."/>
            <person name="Murphy C."/>
            <person name="Neiman D."/>
            <person name="Pearson M."/>
            <person name="Priest M."/>
            <person name="Roberts A."/>
            <person name="Saif S."/>
            <person name="Shea T."/>
            <person name="Shenoy N."/>
            <person name="Sisk P."/>
            <person name="Stolte C."/>
            <person name="Sykes S."/>
            <person name="Yandava C."/>
            <person name="Wortman J."/>
            <person name="Nusbaum C."/>
            <person name="Birren B."/>
        </authorList>
    </citation>
    <scope>NUCLEOTIDE SEQUENCE</scope>
    <source>
        <strain evidence="4">ATCC 64411</strain>
    </source>
</reference>
<dbReference type="EMBL" id="ADBL01002296">
    <property type="status" value="NOT_ANNOTATED_CDS"/>
    <property type="molecule type" value="Genomic_DNA"/>
</dbReference>
<evidence type="ECO:0000313" key="5">
    <source>
        <dbReference type="EnsemblFungi" id="MAPG_10253T0"/>
    </source>
</evidence>
<evidence type="ECO:0000256" key="3">
    <source>
        <dbReference type="SAM" id="MobiDB-lite"/>
    </source>
</evidence>
<comment type="similarity">
    <text evidence="1">Belongs to the zinc-containing alcohol dehydrogenase family.</text>
</comment>
<dbReference type="PANTHER" id="PTHR45348:SF2">
    <property type="entry name" value="ZINC-TYPE ALCOHOL DEHYDROGENASE-LIKE PROTEIN C2E1P3.01"/>
    <property type="match status" value="1"/>
</dbReference>
<evidence type="ECO:0000256" key="1">
    <source>
        <dbReference type="ARBA" id="ARBA00008072"/>
    </source>
</evidence>
<dbReference type="Gene3D" id="3.40.50.720">
    <property type="entry name" value="NAD(P)-binding Rossmann-like Domain"/>
    <property type="match status" value="1"/>
</dbReference>
<evidence type="ECO:0000313" key="6">
    <source>
        <dbReference type="Proteomes" id="UP000011715"/>
    </source>
</evidence>
<dbReference type="VEuPathDB" id="FungiDB:MAPG_10253"/>
<keyword evidence="6" id="KW-1185">Reference proteome</keyword>
<organism evidence="5 6">
    <name type="scientific">Magnaporthiopsis poae (strain ATCC 64411 / 73-15)</name>
    <name type="common">Kentucky bluegrass fungus</name>
    <name type="synonym">Magnaporthe poae</name>
    <dbReference type="NCBI Taxonomy" id="644358"/>
    <lineage>
        <taxon>Eukaryota</taxon>
        <taxon>Fungi</taxon>
        <taxon>Dikarya</taxon>
        <taxon>Ascomycota</taxon>
        <taxon>Pezizomycotina</taxon>
        <taxon>Sordariomycetes</taxon>
        <taxon>Sordariomycetidae</taxon>
        <taxon>Magnaporthales</taxon>
        <taxon>Magnaporthaceae</taxon>
        <taxon>Magnaporthiopsis</taxon>
    </lineage>
</organism>